<evidence type="ECO:0000313" key="2">
    <source>
        <dbReference type="EMBL" id="SAK76143.1"/>
    </source>
</evidence>
<comment type="caution">
    <text evidence="2">The sequence shown here is derived from an EMBL/GenBank/DDBJ whole genome shotgun (WGS) entry which is preliminary data.</text>
</comment>
<keyword evidence="3" id="KW-1185">Reference proteome</keyword>
<sequence length="205" mass="23152">MKREARRRESNMLRNFTCGHPLGAGYDKRPEDREARFMSERAERANDEFGVHVPNDSASNSIFQEISKCRVRWTSEWCLSSDVGCVRQNAFHAASYDALLRQRAARCLRHQVLMLVALTQAPFPREDWLSDRSPSSFSGMTLMPTAIRAIRDKDERQIPVFQETAPRRGSPSEPTRIQDSIEAQENGANALTPSALPLQPAKPPA</sequence>
<name>A0A158C1F4_9BURK</name>
<feature type="compositionally biased region" description="Polar residues" evidence="1">
    <location>
        <begin position="172"/>
        <end position="192"/>
    </location>
</feature>
<dbReference type="Proteomes" id="UP000054596">
    <property type="component" value="Unassembled WGS sequence"/>
</dbReference>
<evidence type="ECO:0000313" key="3">
    <source>
        <dbReference type="Proteomes" id="UP000054596"/>
    </source>
</evidence>
<protein>
    <submittedName>
        <fullName evidence="2">Uncharacterized protein</fullName>
    </submittedName>
</protein>
<dbReference type="STRING" id="1777143.AWB82_04869"/>
<reference evidence="2" key="1">
    <citation type="submission" date="2016-01" db="EMBL/GenBank/DDBJ databases">
        <authorList>
            <person name="Peeters C."/>
        </authorList>
    </citation>
    <scope>NUCLEOTIDE SEQUENCE [LARGE SCALE GENOMIC DNA]</scope>
    <source>
        <strain evidence="2">LMG 29325</strain>
    </source>
</reference>
<gene>
    <name evidence="2" type="ORF">AWB82_04869</name>
</gene>
<accession>A0A158C1F4</accession>
<dbReference type="AlphaFoldDB" id="A0A158C1F4"/>
<feature type="region of interest" description="Disordered" evidence="1">
    <location>
        <begin position="153"/>
        <end position="205"/>
    </location>
</feature>
<evidence type="ECO:0000256" key="1">
    <source>
        <dbReference type="SAM" id="MobiDB-lite"/>
    </source>
</evidence>
<dbReference type="EMBL" id="FCOJ02000040">
    <property type="protein sequence ID" value="SAK76143.1"/>
    <property type="molecule type" value="Genomic_DNA"/>
</dbReference>
<proteinExistence type="predicted"/>
<organism evidence="2 3">
    <name type="scientific">Caballeronia glebae</name>
    <dbReference type="NCBI Taxonomy" id="1777143"/>
    <lineage>
        <taxon>Bacteria</taxon>
        <taxon>Pseudomonadati</taxon>
        <taxon>Pseudomonadota</taxon>
        <taxon>Betaproteobacteria</taxon>
        <taxon>Burkholderiales</taxon>
        <taxon>Burkholderiaceae</taxon>
        <taxon>Caballeronia</taxon>
    </lineage>
</organism>